<protein>
    <submittedName>
        <fullName evidence="2">Uncharacterized protein</fullName>
    </submittedName>
</protein>
<reference evidence="1" key="2">
    <citation type="submission" date="2015-06" db="EMBL/GenBank/DDBJ databases">
        <authorList>
            <person name="Radhakrishnan R."/>
            <person name="Underwood A."/>
            <person name="Al-Shahib A."/>
        </authorList>
    </citation>
    <scope>NUCLEOTIDE SEQUENCE</scope>
    <source>
        <strain evidence="1">P19_London_7_VIM_2_05_10</strain>
    </source>
</reference>
<comment type="caution">
    <text evidence="2">The sequence shown here is derived from an EMBL/GenBank/DDBJ whole genome shotgun (WGS) entry which is preliminary data.</text>
</comment>
<dbReference type="AlphaFoldDB" id="A0A2K4Y2V0"/>
<dbReference type="EMBL" id="QORE01001606">
    <property type="protein sequence ID" value="RCI71109.1"/>
    <property type="molecule type" value="Genomic_DNA"/>
</dbReference>
<sequence length="108" mass="11802">MNQNYISAMVLCRDGNAGTFKVSLNEQGELVSTAPEWQPESPSDSPTEKVGIVPTIEGRTGIGHVIDGDVWRDLEANGRLDDVWRFVLDGESVEEAVESVLHGSRCVM</sequence>
<organism evidence="2 4">
    <name type="scientific">Pseudomonas aeruginosa</name>
    <dbReference type="NCBI Taxonomy" id="287"/>
    <lineage>
        <taxon>Bacteria</taxon>
        <taxon>Pseudomonadati</taxon>
        <taxon>Pseudomonadota</taxon>
        <taxon>Gammaproteobacteria</taxon>
        <taxon>Pseudomonadales</taxon>
        <taxon>Pseudomonadaceae</taxon>
        <taxon>Pseudomonas</taxon>
    </lineage>
</organism>
<accession>A0A2K4Y2V0</accession>
<dbReference type="Proteomes" id="UP000253594">
    <property type="component" value="Unassembled WGS sequence"/>
</dbReference>
<reference evidence="2 4" key="3">
    <citation type="submission" date="2018-07" db="EMBL/GenBank/DDBJ databases">
        <title>Mechanisms of high-level aminoglycoside resistance among Gram-negative pathogens in Brazil.</title>
        <authorList>
            <person name="Ballaben A.S."/>
            <person name="Darini A.L.C."/>
            <person name="Doi Y."/>
        </authorList>
    </citation>
    <scope>NUCLEOTIDE SEQUENCE [LARGE SCALE GENOMIC DNA]</scope>
    <source>
        <strain evidence="2 4">B2-305</strain>
    </source>
</reference>
<dbReference type="Proteomes" id="UP000045039">
    <property type="component" value="Unassembled WGS sequence"/>
</dbReference>
<dbReference type="EMBL" id="CVVU01000234">
    <property type="protein sequence ID" value="CRP65317.1"/>
    <property type="molecule type" value="Genomic_DNA"/>
</dbReference>
<evidence type="ECO:0000313" key="1">
    <source>
        <dbReference type="EMBL" id="CRP65317.1"/>
    </source>
</evidence>
<evidence type="ECO:0000313" key="4">
    <source>
        <dbReference type="Proteomes" id="UP000253594"/>
    </source>
</evidence>
<evidence type="ECO:0000313" key="2">
    <source>
        <dbReference type="EMBL" id="RCI71109.1"/>
    </source>
</evidence>
<evidence type="ECO:0000313" key="3">
    <source>
        <dbReference type="Proteomes" id="UP000045039"/>
    </source>
</evidence>
<gene>
    <name evidence="2" type="ORF">DT376_30910</name>
    <name evidence="1" type="ORF">PAERUG_P19_London_7_VIM_2_05_10_05136</name>
</gene>
<reference evidence="3" key="1">
    <citation type="submission" date="2015-06" db="EMBL/GenBank/DDBJ databases">
        <authorList>
            <person name="Radhakrishnan Rajesh"/>
            <person name="Underwood Anthony"/>
            <person name="Al-Shahib Ali"/>
        </authorList>
    </citation>
    <scope>NUCLEOTIDE SEQUENCE [LARGE SCALE GENOMIC DNA]</scope>
    <source>
        <strain evidence="3">P19_London_7_VIM_2_05_10</strain>
    </source>
</reference>
<proteinExistence type="predicted"/>
<name>A0A2K4Y2V0_PSEAI</name>
<dbReference type="RefSeq" id="WP_023100653.1">
    <property type="nucleotide sequence ID" value="NZ_BSAZ01000023.1"/>
</dbReference>